<evidence type="ECO:0000313" key="2">
    <source>
        <dbReference type="EMBL" id="KAG4414928.1"/>
    </source>
</evidence>
<gene>
    <name evidence="2" type="ORF">IFR04_011951</name>
</gene>
<dbReference type="Proteomes" id="UP000664132">
    <property type="component" value="Unassembled WGS sequence"/>
</dbReference>
<dbReference type="AlphaFoldDB" id="A0A8H7W7A2"/>
<dbReference type="OrthoDB" id="3687237at2759"/>
<keyword evidence="3" id="KW-1185">Reference proteome</keyword>
<reference evidence="2" key="1">
    <citation type="submission" date="2021-02" db="EMBL/GenBank/DDBJ databases">
        <title>Genome sequence Cadophora malorum strain M34.</title>
        <authorList>
            <person name="Stefanovic E."/>
            <person name="Vu D."/>
            <person name="Scully C."/>
            <person name="Dijksterhuis J."/>
            <person name="Roader J."/>
            <person name="Houbraken J."/>
        </authorList>
    </citation>
    <scope>NUCLEOTIDE SEQUENCE</scope>
    <source>
        <strain evidence="2">M34</strain>
    </source>
</reference>
<evidence type="ECO:0000256" key="1">
    <source>
        <dbReference type="SAM" id="SignalP"/>
    </source>
</evidence>
<proteinExistence type="predicted"/>
<keyword evidence="1" id="KW-0732">Signal</keyword>
<evidence type="ECO:0000313" key="3">
    <source>
        <dbReference type="Proteomes" id="UP000664132"/>
    </source>
</evidence>
<feature type="chain" id="PRO_5034898528" evidence="1">
    <location>
        <begin position="23"/>
        <end position="133"/>
    </location>
</feature>
<accession>A0A8H7W7A2</accession>
<feature type="signal peptide" evidence="1">
    <location>
        <begin position="1"/>
        <end position="22"/>
    </location>
</feature>
<organism evidence="2 3">
    <name type="scientific">Cadophora malorum</name>
    <dbReference type="NCBI Taxonomy" id="108018"/>
    <lineage>
        <taxon>Eukaryota</taxon>
        <taxon>Fungi</taxon>
        <taxon>Dikarya</taxon>
        <taxon>Ascomycota</taxon>
        <taxon>Pezizomycotina</taxon>
        <taxon>Leotiomycetes</taxon>
        <taxon>Helotiales</taxon>
        <taxon>Ploettnerulaceae</taxon>
        <taxon>Cadophora</taxon>
    </lineage>
</organism>
<protein>
    <submittedName>
        <fullName evidence="2">Uncharacterized protein</fullName>
    </submittedName>
</protein>
<name>A0A8H7W7A2_9HELO</name>
<dbReference type="EMBL" id="JAFJYH010000243">
    <property type="protein sequence ID" value="KAG4414928.1"/>
    <property type="molecule type" value="Genomic_DNA"/>
</dbReference>
<sequence>MRIKPWLMLVSVSLMDLTVQETLDFGSLDQYKGQLESPPDLTGSTVWLSGSDSDGYDVSLSADTRGKVGGVLDGCGATIDDQCYQDVVQALQDSELQIDNQLDRRNFGHMLSKTFRIGLPKVGVVGGVVAFYT</sequence>
<comment type="caution">
    <text evidence="2">The sequence shown here is derived from an EMBL/GenBank/DDBJ whole genome shotgun (WGS) entry which is preliminary data.</text>
</comment>